<dbReference type="PANTHER" id="PTHR31373">
    <property type="entry name" value="OS06G0652100 PROTEIN"/>
    <property type="match status" value="1"/>
</dbReference>
<evidence type="ECO:0000259" key="3">
    <source>
        <dbReference type="Pfam" id="PF25043"/>
    </source>
</evidence>
<accession>A0A6J5VQT1</accession>
<dbReference type="EMBL" id="CAEKDK010000008">
    <property type="protein sequence ID" value="CAB4290643.1"/>
    <property type="molecule type" value="Genomic_DNA"/>
</dbReference>
<evidence type="ECO:0000313" key="4">
    <source>
        <dbReference type="EMBL" id="CAB4290643.1"/>
    </source>
</evidence>
<evidence type="ECO:0000259" key="2">
    <source>
        <dbReference type="Pfam" id="PF11443"/>
    </source>
</evidence>
<dbReference type="Pfam" id="PF11443">
    <property type="entry name" value="DUF2828"/>
    <property type="match status" value="1"/>
</dbReference>
<dbReference type="PIRSF" id="PIRSF015417">
    <property type="entry name" value="T31B5_30_vWA"/>
    <property type="match status" value="1"/>
</dbReference>
<reference evidence="4 5" key="1">
    <citation type="submission" date="2020-05" db="EMBL/GenBank/DDBJ databases">
        <authorList>
            <person name="Campoy J."/>
            <person name="Schneeberger K."/>
            <person name="Spophaly S."/>
        </authorList>
    </citation>
    <scope>NUCLEOTIDE SEQUENCE [LARGE SCALE GENOMIC DNA]</scope>
    <source>
        <strain evidence="4">PruArmRojPasFocal</strain>
    </source>
</reference>
<feature type="domain" description="DUF7788" evidence="3">
    <location>
        <begin position="443"/>
        <end position="627"/>
    </location>
</feature>
<dbReference type="InterPro" id="IPR056690">
    <property type="entry name" value="DUF7788"/>
</dbReference>
<protein>
    <submittedName>
        <fullName evidence="4">Uncharacterized protein</fullName>
    </submittedName>
</protein>
<dbReference type="Proteomes" id="UP000507222">
    <property type="component" value="Unassembled WGS sequence"/>
</dbReference>
<dbReference type="InterPro" id="IPR011205">
    <property type="entry name" value="UCP015417_vWA"/>
</dbReference>
<feature type="region of interest" description="Disordered" evidence="1">
    <location>
        <begin position="153"/>
        <end position="186"/>
    </location>
</feature>
<sequence length="672" mass="77763">MAPPVCLRGPPELHLDHPISTIITHEENPPLGKGHSSSSTPPLNPCLEFFSKAITYSDKSQQNPPMHQPQKDLTEYEAESWKHDPRTTLRLIFCQRMVGRPNKEAFYKCLLWVHKNHPRTLAFNMKIFGELGWFKDLLEVLYRVLQKSIDEAKKKSRNEAKKKSRDEAKKKEEEEEERRKEYGKKRSNEWQKPRNRYWSNYDESDVEEEKEEIKTITDVRIARAKSAVDRYQNDLEYRFLHDRVSEVFVEMLTSDVLSLESGEIEHISTASKFCPSIDSSYDRATLICENIARRMFPRHNFGEYKDVEEAHYAYRVRNRLRKQVLSPLRKALERLPAAKQNKKSSSLFKNRKRLVALEIYSKIIGCGGGGHDERRLQIKGYMKLVDILLPKKNIVDICFGDGLKPPHHVVALLEKEHGGDDEIAEVQWRRLVQEFSNKGKLRNCIAVCDVQESMRGTLKERVCISMGLLVSELSEKPWQGSVIPLSDFPRLHKVEGDNLQSKYEFMRNIECAEKVDFSKIYNRVLQIAITEKLSNAKMPKSIFVFTYKEFDKASKNDWVLDYKDAWNNYKKRGYATVPQLVFWNLKDSIAALEVIGSPVKNHNAGIIITGFSNTLLSLFFKGETNSRTYAARVDQVHDGIDVLSGLRLTPNAEDVMKWGVSTEELRSLFILD</sequence>
<gene>
    <name evidence="4" type="ORF">CURHAP_LOCUS50743</name>
</gene>
<organism evidence="4 5">
    <name type="scientific">Prunus armeniaca</name>
    <name type="common">Apricot</name>
    <name type="synonym">Armeniaca vulgaris</name>
    <dbReference type="NCBI Taxonomy" id="36596"/>
    <lineage>
        <taxon>Eukaryota</taxon>
        <taxon>Viridiplantae</taxon>
        <taxon>Streptophyta</taxon>
        <taxon>Embryophyta</taxon>
        <taxon>Tracheophyta</taxon>
        <taxon>Spermatophyta</taxon>
        <taxon>Magnoliopsida</taxon>
        <taxon>eudicotyledons</taxon>
        <taxon>Gunneridae</taxon>
        <taxon>Pentapetalae</taxon>
        <taxon>rosids</taxon>
        <taxon>fabids</taxon>
        <taxon>Rosales</taxon>
        <taxon>Rosaceae</taxon>
        <taxon>Amygdaloideae</taxon>
        <taxon>Amygdaleae</taxon>
        <taxon>Prunus</taxon>
    </lineage>
</organism>
<evidence type="ECO:0000313" key="5">
    <source>
        <dbReference type="Proteomes" id="UP000507222"/>
    </source>
</evidence>
<proteinExistence type="predicted"/>
<dbReference type="AlphaFoldDB" id="A0A6J5VQT1"/>
<name>A0A6J5VQT1_PRUAR</name>
<feature type="domain" description="DUF2828" evidence="2">
    <location>
        <begin position="44"/>
        <end position="441"/>
    </location>
</feature>
<dbReference type="PANTHER" id="PTHR31373:SF17">
    <property type="entry name" value="OS06G0652100 PROTEIN"/>
    <property type="match status" value="1"/>
</dbReference>
<dbReference type="Pfam" id="PF25043">
    <property type="entry name" value="DUF7788"/>
    <property type="match status" value="1"/>
</dbReference>
<dbReference type="InterPro" id="IPR058580">
    <property type="entry name" value="DUF2828"/>
</dbReference>
<evidence type="ECO:0000256" key="1">
    <source>
        <dbReference type="SAM" id="MobiDB-lite"/>
    </source>
</evidence>